<dbReference type="EMBL" id="CP000482">
    <property type="protein sequence ID" value="ABK98014.1"/>
    <property type="molecule type" value="Genomic_DNA"/>
</dbReference>
<comment type="subcellular location">
    <subcellularLocation>
        <location evidence="2">Cell inner membrane</location>
        <topology evidence="2">Peripheral membrane protein</topology>
    </subcellularLocation>
</comment>
<evidence type="ECO:0000256" key="6">
    <source>
        <dbReference type="ARBA" id="ARBA00013211"/>
    </source>
</evidence>
<dbReference type="Pfam" id="PF01553">
    <property type="entry name" value="Acyltransferase"/>
    <property type="match status" value="1"/>
</dbReference>
<keyword evidence="8" id="KW-1003">Cell membrane</keyword>
<dbReference type="InterPro" id="IPR004552">
    <property type="entry name" value="AGP_acyltrans"/>
</dbReference>
<keyword evidence="9 18" id="KW-0444">Lipid biosynthesis</keyword>
<keyword evidence="10" id="KW-0997">Cell inner membrane</keyword>
<dbReference type="Proteomes" id="UP000006732">
    <property type="component" value="Chromosome"/>
</dbReference>
<dbReference type="CDD" id="cd07989">
    <property type="entry name" value="LPLAT_AGPAT-like"/>
    <property type="match status" value="1"/>
</dbReference>
<evidence type="ECO:0000256" key="10">
    <source>
        <dbReference type="ARBA" id="ARBA00022519"/>
    </source>
</evidence>
<evidence type="ECO:0000313" key="20">
    <source>
        <dbReference type="EMBL" id="ABK98014.1"/>
    </source>
</evidence>
<evidence type="ECO:0000256" key="5">
    <source>
        <dbReference type="ARBA" id="ARBA00008655"/>
    </source>
</evidence>
<evidence type="ECO:0000256" key="16">
    <source>
        <dbReference type="ARBA" id="ARBA00023315"/>
    </source>
</evidence>
<evidence type="ECO:0000256" key="13">
    <source>
        <dbReference type="ARBA" id="ARBA00023136"/>
    </source>
</evidence>
<dbReference type="GO" id="GO:0016024">
    <property type="term" value="P:CDP-diacylglycerol biosynthetic process"/>
    <property type="evidence" value="ECO:0007669"/>
    <property type="project" value="UniProtKB-UniPathway"/>
</dbReference>
<evidence type="ECO:0000256" key="11">
    <source>
        <dbReference type="ARBA" id="ARBA00022679"/>
    </source>
</evidence>
<evidence type="ECO:0000313" key="21">
    <source>
        <dbReference type="Proteomes" id="UP000006732"/>
    </source>
</evidence>
<comment type="pathway">
    <text evidence="3">Phospholipid metabolism; CDP-diacylglycerol biosynthesis; CDP-diacylglycerol from sn-glycerol 3-phosphate: step 2/3.</text>
</comment>
<dbReference type="eggNOG" id="COG0204">
    <property type="taxonomic scope" value="Bacteria"/>
</dbReference>
<evidence type="ECO:0000256" key="15">
    <source>
        <dbReference type="ARBA" id="ARBA00023264"/>
    </source>
</evidence>
<evidence type="ECO:0000256" key="2">
    <source>
        <dbReference type="ARBA" id="ARBA00004417"/>
    </source>
</evidence>
<sequence length="234" mass="25640">MVRAYLFLSLFIPFTFFCALSALLGTLLDASGRVFSAHARFWGRGSLFLAGTRVRLTGVEHLPSGPVIFMSNHQSGFDIPTLLAVLPLETCWIAKKELFDIPVFGSAMGRGGYIPLDRRDAHRALKSLEMAVKVVRSGRSLLIFPEGTRSMDFRLLPFKRGGFKLALQAGVPVVPLTINGSGRVNPAGSIRLYPGRISVTLHRPIMPPAGFSRAQAEVLLRERVHDAISSVLEI</sequence>
<dbReference type="GO" id="GO:0006654">
    <property type="term" value="P:phosphatidic acid biosynthetic process"/>
    <property type="evidence" value="ECO:0007669"/>
    <property type="project" value="TreeGrafter"/>
</dbReference>
<evidence type="ECO:0000259" key="19">
    <source>
        <dbReference type="SMART" id="SM00563"/>
    </source>
</evidence>
<dbReference type="GO" id="GO:0005886">
    <property type="term" value="C:plasma membrane"/>
    <property type="evidence" value="ECO:0007669"/>
    <property type="project" value="UniProtKB-SubCell"/>
</dbReference>
<dbReference type="SUPFAM" id="SSF69593">
    <property type="entry name" value="Glycerol-3-phosphate (1)-acyltransferase"/>
    <property type="match status" value="1"/>
</dbReference>
<keyword evidence="21" id="KW-1185">Reference proteome</keyword>
<comment type="pathway">
    <text evidence="4">Lipid metabolism.</text>
</comment>
<keyword evidence="15 18" id="KW-1208">Phospholipid metabolism</keyword>
<reference evidence="20 21" key="1">
    <citation type="submission" date="2006-10" db="EMBL/GenBank/DDBJ databases">
        <title>Complete sequence of chromosome of Pelobacter propionicus DSM 2379.</title>
        <authorList>
            <consortium name="US DOE Joint Genome Institute"/>
            <person name="Copeland A."/>
            <person name="Lucas S."/>
            <person name="Lapidus A."/>
            <person name="Barry K."/>
            <person name="Detter J.C."/>
            <person name="Glavina del Rio T."/>
            <person name="Hammon N."/>
            <person name="Israni S."/>
            <person name="Dalin E."/>
            <person name="Tice H."/>
            <person name="Pitluck S."/>
            <person name="Saunders E."/>
            <person name="Brettin T."/>
            <person name="Bruce D."/>
            <person name="Han C."/>
            <person name="Tapia R."/>
            <person name="Schmutz J."/>
            <person name="Larimer F."/>
            <person name="Land M."/>
            <person name="Hauser L."/>
            <person name="Kyrpides N."/>
            <person name="Kim E."/>
            <person name="Lovley D."/>
            <person name="Richardson P."/>
        </authorList>
    </citation>
    <scope>NUCLEOTIDE SEQUENCE [LARGE SCALE GENOMIC DNA]</scope>
    <source>
        <strain evidence="21">DSM 2379 / NBRC 103807 / OttBd1</strain>
    </source>
</reference>
<comment type="catalytic activity">
    <reaction evidence="1 18">
        <text>a 1-acyl-sn-glycero-3-phosphate + an acyl-CoA = a 1,2-diacyl-sn-glycero-3-phosphate + CoA</text>
        <dbReference type="Rhea" id="RHEA:19709"/>
        <dbReference type="ChEBI" id="CHEBI:57287"/>
        <dbReference type="ChEBI" id="CHEBI:57970"/>
        <dbReference type="ChEBI" id="CHEBI:58342"/>
        <dbReference type="ChEBI" id="CHEBI:58608"/>
        <dbReference type="EC" id="2.3.1.51"/>
    </reaction>
</comment>
<evidence type="ECO:0000256" key="7">
    <source>
        <dbReference type="ARBA" id="ARBA00016139"/>
    </source>
</evidence>
<keyword evidence="12 18" id="KW-0443">Lipid metabolism</keyword>
<dbReference type="PANTHER" id="PTHR10434:SF59">
    <property type="entry name" value="1-ACYL-SN-GLYCEROL-3-PHOSPHATE ACYLTRANSFERASE"/>
    <property type="match status" value="1"/>
</dbReference>
<accession>A1AKZ4</accession>
<gene>
    <name evidence="20" type="ordered locus">Ppro_0380</name>
</gene>
<comment type="function">
    <text evidence="17">Converts lysophosphatidic acid (LPA) into phosphatidic acid by incorporating acyl moiety at the 2 position.</text>
</comment>
<dbReference type="NCBIfam" id="TIGR00530">
    <property type="entry name" value="AGP_acyltrn"/>
    <property type="match status" value="1"/>
</dbReference>
<name>A1AKZ4_PELPD</name>
<evidence type="ECO:0000256" key="17">
    <source>
        <dbReference type="ARBA" id="ARBA00037183"/>
    </source>
</evidence>
<dbReference type="SMART" id="SM00563">
    <property type="entry name" value="PlsC"/>
    <property type="match status" value="1"/>
</dbReference>
<evidence type="ECO:0000256" key="4">
    <source>
        <dbReference type="ARBA" id="ARBA00005189"/>
    </source>
</evidence>
<organism evidence="20 21">
    <name type="scientific">Pelobacter propionicus (strain DSM 2379 / NBRC 103807 / OttBd1)</name>
    <dbReference type="NCBI Taxonomy" id="338966"/>
    <lineage>
        <taxon>Bacteria</taxon>
        <taxon>Pseudomonadati</taxon>
        <taxon>Thermodesulfobacteriota</taxon>
        <taxon>Desulfuromonadia</taxon>
        <taxon>Desulfuromonadales</taxon>
        <taxon>Desulfuromonadaceae</taxon>
        <taxon>Pelobacter</taxon>
    </lineage>
</organism>
<evidence type="ECO:0000256" key="18">
    <source>
        <dbReference type="RuleBase" id="RU361267"/>
    </source>
</evidence>
<evidence type="ECO:0000256" key="3">
    <source>
        <dbReference type="ARBA" id="ARBA00004728"/>
    </source>
</evidence>
<dbReference type="UniPathway" id="UPA00557">
    <property type="reaction ID" value="UER00613"/>
</dbReference>
<feature type="domain" description="Phospholipid/glycerol acyltransferase" evidence="19">
    <location>
        <begin position="67"/>
        <end position="181"/>
    </location>
</feature>
<evidence type="ECO:0000256" key="9">
    <source>
        <dbReference type="ARBA" id="ARBA00022516"/>
    </source>
</evidence>
<evidence type="ECO:0000256" key="14">
    <source>
        <dbReference type="ARBA" id="ARBA00023209"/>
    </source>
</evidence>
<comment type="similarity">
    <text evidence="5 18">Belongs to the 1-acyl-sn-glycerol-3-phosphate acyltransferase family.</text>
</comment>
<evidence type="ECO:0000256" key="12">
    <source>
        <dbReference type="ARBA" id="ARBA00023098"/>
    </source>
</evidence>
<evidence type="ECO:0000256" key="8">
    <source>
        <dbReference type="ARBA" id="ARBA00022475"/>
    </source>
</evidence>
<dbReference type="AlphaFoldDB" id="A1AKZ4"/>
<dbReference type="GO" id="GO:0003841">
    <property type="term" value="F:1-acylglycerol-3-phosphate O-acyltransferase activity"/>
    <property type="evidence" value="ECO:0007669"/>
    <property type="project" value="UniProtKB-UniRule"/>
</dbReference>
<dbReference type="RefSeq" id="WP_011734328.1">
    <property type="nucleotide sequence ID" value="NC_008609.1"/>
</dbReference>
<dbReference type="KEGG" id="ppd:Ppro_0380"/>
<keyword evidence="11 18" id="KW-0808">Transferase</keyword>
<protein>
    <recommendedName>
        <fullName evidence="7 18">1-acyl-sn-glycerol-3-phosphate acyltransferase</fullName>
        <ecNumber evidence="6 18">2.3.1.51</ecNumber>
    </recommendedName>
</protein>
<proteinExistence type="inferred from homology"/>
<keyword evidence="16 18" id="KW-0012">Acyltransferase</keyword>
<keyword evidence="13" id="KW-0472">Membrane</keyword>
<dbReference type="OrthoDB" id="9809618at2"/>
<dbReference type="InterPro" id="IPR002123">
    <property type="entry name" value="Plipid/glycerol_acylTrfase"/>
</dbReference>
<keyword evidence="14 18" id="KW-0594">Phospholipid biosynthesis</keyword>
<dbReference type="PANTHER" id="PTHR10434">
    <property type="entry name" value="1-ACYL-SN-GLYCEROL-3-PHOSPHATE ACYLTRANSFERASE"/>
    <property type="match status" value="1"/>
</dbReference>
<evidence type="ECO:0000256" key="1">
    <source>
        <dbReference type="ARBA" id="ARBA00001141"/>
    </source>
</evidence>
<dbReference type="STRING" id="338966.Ppro_0380"/>
<dbReference type="HOGENOM" id="CLU_027938_6_3_7"/>
<comment type="domain">
    <text evidence="18">The HXXXXD motif is essential for acyltransferase activity and may constitute the binding site for the phosphate moiety of the glycerol-3-phosphate.</text>
</comment>
<dbReference type="EC" id="2.3.1.51" evidence="6 18"/>